<dbReference type="EMBL" id="JAPDRQ010000010">
    <property type="protein sequence ID" value="KAJ9663229.1"/>
    <property type="molecule type" value="Genomic_DNA"/>
</dbReference>
<dbReference type="Proteomes" id="UP001172386">
    <property type="component" value="Unassembled WGS sequence"/>
</dbReference>
<proteinExistence type="predicted"/>
<protein>
    <submittedName>
        <fullName evidence="1">Uncharacterized protein</fullName>
    </submittedName>
</protein>
<keyword evidence="2" id="KW-1185">Reference proteome</keyword>
<evidence type="ECO:0000313" key="1">
    <source>
        <dbReference type="EMBL" id="KAJ9663229.1"/>
    </source>
</evidence>
<evidence type="ECO:0000313" key="2">
    <source>
        <dbReference type="Proteomes" id="UP001172386"/>
    </source>
</evidence>
<name>A0ACC3AII5_9EURO</name>
<sequence>MSGQQPPHPPPPAPQLQLRLPADGVRNHSSSSHSRSLSLHEESSRSTSAQLPNENTTGTTSAKPPATPQTPFTPNPPQSPVPGQGQPYFRVPASPRTSVSAMSANEPSSKAAKVAIPRLKRSLDTQEGSSKPGGRHRVTHACEPCRHRKTKCSGERPICRHCLDFKIQCYYADGKRDRVKKQFGSMAEKVADYEKLLKDLATRASDDDATLIKNILDRAAQLDVDDIMTEHVAATSVEADHETEASGAESDASAGAGSTGALDRTEEDFTREAAKTTGFMGKNSDVTWIQRLRKENKYGDLPAIDPDDPNHQRLKALSGPSMRPQGMGDANPALAEADTGFTIQDSSYHLNDLAISTLDAVDAYEMPTPETAQTLFFTYFHRVHSSFPIVGQRNLQNQFAKFLARPMHRPPPKWLAIINLIFAISAKYSHLIQAEWQADERDHLIYFTRARMLTVDAETIFSHPDLQNIQVFGLMSFYLLAVDQINRAWQVIGFAIRAATSLGLNMRNESIELSDDLKEIRYRVWWALYVLEHRLCCMTGRVNCILDEHCTTPLPIPLPEDEFDSDLGKKFLSQEHQQRLRAPASNPHTPPVPESTSVSTPHSGSKHDSSRSPSSTQPTPLELDWAKEASPNSALYFLHLVQLCRLTQLVFYRLYNPSALEGSWTDIQNAIKHLSQQLENWYRKLPPAFDFRRKQRDRDYYEARLALGFYYYSTKQMLHRPCLCRLDRKIPNQSNRSTNFNHSAAISCVTAAQEQLQLIPDEPNAVGLLKVGPWASILHMLVQSAIVLMLEISFRAHHMPEQAEDVLEASKKAVRWLHALGDDNLAAARAWRLCNTLLHDAARKVGGAIDDMPDKPPRAAGSMSEINMSSGTATRQPAYGHGVGHGHGPSHNIPHSTSVPASAFTMPADVGGDYSFSGFDPLMQYDQYFPSGSGIDPASMHYGHNTGQGGLQYDGVPTDAEMNFMNTFTEQDHDGSSNRRGGGSRSGRSGFG</sequence>
<gene>
    <name evidence="1" type="ORF">H2198_000990</name>
</gene>
<reference evidence="1" key="1">
    <citation type="submission" date="2022-10" db="EMBL/GenBank/DDBJ databases">
        <title>Culturing micro-colonial fungi from biological soil crusts in the Mojave desert and describing Neophaeococcomyces mojavensis, and introducing the new genera and species Taxawa tesnikishii.</title>
        <authorList>
            <person name="Kurbessoian T."/>
            <person name="Stajich J.E."/>
        </authorList>
    </citation>
    <scope>NUCLEOTIDE SEQUENCE</scope>
    <source>
        <strain evidence="1">JES_112</strain>
    </source>
</reference>
<comment type="caution">
    <text evidence="1">The sequence shown here is derived from an EMBL/GenBank/DDBJ whole genome shotgun (WGS) entry which is preliminary data.</text>
</comment>
<accession>A0ACC3AII5</accession>
<organism evidence="1 2">
    <name type="scientific">Neophaeococcomyces mojaviensis</name>
    <dbReference type="NCBI Taxonomy" id="3383035"/>
    <lineage>
        <taxon>Eukaryota</taxon>
        <taxon>Fungi</taxon>
        <taxon>Dikarya</taxon>
        <taxon>Ascomycota</taxon>
        <taxon>Pezizomycotina</taxon>
        <taxon>Eurotiomycetes</taxon>
        <taxon>Chaetothyriomycetidae</taxon>
        <taxon>Chaetothyriales</taxon>
        <taxon>Chaetothyriales incertae sedis</taxon>
        <taxon>Neophaeococcomyces</taxon>
    </lineage>
</organism>